<dbReference type="PANTHER" id="PTHR43649:SF12">
    <property type="entry name" value="DIACETYLCHITOBIOSE BINDING PROTEIN DASA"/>
    <property type="match status" value="1"/>
</dbReference>
<comment type="caution">
    <text evidence="2">The sequence shown here is derived from an EMBL/GenBank/DDBJ whole genome shotgun (WGS) entry which is preliminary data.</text>
</comment>
<dbReference type="AlphaFoldDB" id="A0A117QWQ5"/>
<organism evidence="2 3">
    <name type="scientific">Streptomyces griseorubiginosus</name>
    <dbReference type="NCBI Taxonomy" id="67304"/>
    <lineage>
        <taxon>Bacteria</taxon>
        <taxon>Bacillati</taxon>
        <taxon>Actinomycetota</taxon>
        <taxon>Actinomycetes</taxon>
        <taxon>Kitasatosporales</taxon>
        <taxon>Streptomycetaceae</taxon>
        <taxon>Streptomyces</taxon>
    </lineage>
</organism>
<dbReference type="Proteomes" id="UP000054375">
    <property type="component" value="Unassembled WGS sequence"/>
</dbReference>
<accession>A0A117QWQ5</accession>
<evidence type="ECO:0000256" key="1">
    <source>
        <dbReference type="SAM" id="SignalP"/>
    </source>
</evidence>
<dbReference type="RefSeq" id="WP_062246663.1">
    <property type="nucleotide sequence ID" value="NZ_JBHUVV010000010.1"/>
</dbReference>
<feature type="chain" id="PRO_5039222761" description="Carbohydrate ABC transporter substrate-binding protein (CUT1 family)" evidence="1">
    <location>
        <begin position="23"/>
        <end position="444"/>
    </location>
</feature>
<dbReference type="Gene3D" id="3.40.190.10">
    <property type="entry name" value="Periplasmic binding protein-like II"/>
    <property type="match status" value="2"/>
</dbReference>
<keyword evidence="1" id="KW-0732">Signal</keyword>
<dbReference type="SUPFAM" id="SSF53850">
    <property type="entry name" value="Periplasmic binding protein-like II"/>
    <property type="match status" value="1"/>
</dbReference>
<dbReference type="PANTHER" id="PTHR43649">
    <property type="entry name" value="ARABINOSE-BINDING PROTEIN-RELATED"/>
    <property type="match status" value="1"/>
</dbReference>
<protein>
    <recommendedName>
        <fullName evidence="4">Carbohydrate ABC transporter substrate-binding protein (CUT1 family)</fullName>
    </recommendedName>
</protein>
<evidence type="ECO:0000313" key="2">
    <source>
        <dbReference type="EMBL" id="KUN58530.1"/>
    </source>
</evidence>
<evidence type="ECO:0008006" key="4">
    <source>
        <dbReference type="Google" id="ProtNLM"/>
    </source>
</evidence>
<reference evidence="2 3" key="1">
    <citation type="submission" date="2015-10" db="EMBL/GenBank/DDBJ databases">
        <title>Draft genome sequence of Streptomyces griseorubiginosus DSM 40469, type strain for the species Streptomyces griseorubiginosus.</title>
        <authorList>
            <person name="Ruckert C."/>
            <person name="Winkler A."/>
            <person name="Kalinowski J."/>
            <person name="Kampfer P."/>
            <person name="Glaeser S."/>
        </authorList>
    </citation>
    <scope>NUCLEOTIDE SEQUENCE [LARGE SCALE GENOMIC DNA]</scope>
    <source>
        <strain evidence="2 3">DSM 40469</strain>
    </source>
</reference>
<sequence>MKTIVKAAGVVTAVALSLTACSNPGPGRNDGGAGVTADGTAKVKAKELTVWTNAADTPAIRDVYKRFGDKFGVKMNIVSISADAYESQVQTKWASGDRPDILEYHATSLFWALNPAKNLVDMSRMPYVAKSGKIYDVAGSLEGKVYAAITDTPALMDMFYNKKLFEKYGLQAPKTYADIESICTTLKKKAPSVAPIWESGGSVWPTQILGGLMYMGSAQKSEDWADQVLKKKTTFDAPGSPYTAALEEYKKLHDMGCFNKDATTAKFEDSVKAVSEGTAAMVALHSGLISMFNDQFGGDTAKTDATIGFAYPSADGAVSAWAPNLSGTWYVPKTGDGAKESTALAFIQYATGAGYQDYVNATKTFPVLDGATPPTGVQGLAQQVADAYKDSSQLAFNSNLIGYNSQGAAYLTGILSGSETPADAAKKSQKAFEQAATAAGLPGW</sequence>
<feature type="signal peptide" evidence="1">
    <location>
        <begin position="1"/>
        <end position="22"/>
    </location>
</feature>
<gene>
    <name evidence="2" type="ORF">AQJ54_41535</name>
</gene>
<evidence type="ECO:0000313" key="3">
    <source>
        <dbReference type="Proteomes" id="UP000054375"/>
    </source>
</evidence>
<dbReference type="InterPro" id="IPR050490">
    <property type="entry name" value="Bact_solute-bd_prot1"/>
</dbReference>
<dbReference type="EMBL" id="LMWV01000045">
    <property type="protein sequence ID" value="KUN58530.1"/>
    <property type="molecule type" value="Genomic_DNA"/>
</dbReference>
<name>A0A117QWQ5_9ACTN</name>
<proteinExistence type="predicted"/>
<keyword evidence="3" id="KW-1185">Reference proteome</keyword>
<dbReference type="PROSITE" id="PS51257">
    <property type="entry name" value="PROKAR_LIPOPROTEIN"/>
    <property type="match status" value="1"/>
</dbReference>